<dbReference type="EMBL" id="CP002217">
    <property type="protein sequence ID" value="ADN57583.1"/>
    <property type="molecule type" value="Genomic_DNA"/>
</dbReference>
<accession>E1T7F3</accession>
<dbReference type="AlphaFoldDB" id="E1T7F3"/>
<dbReference type="Gene3D" id="1.10.1220.10">
    <property type="entry name" value="Met repressor-like"/>
    <property type="match status" value="1"/>
</dbReference>
<name>E1T7F3_BURSG</name>
<dbReference type="OrthoDB" id="9979652at2"/>
<dbReference type="InterPro" id="IPR013321">
    <property type="entry name" value="Arc_rbn_hlx_hlx"/>
</dbReference>
<sequence>METTKLSTRLLIDREVKAKAEAAVVANGMSISEYLRRVLAYAANGGDLSVVAAHHSGIHSGRPKTV</sequence>
<protein>
    <submittedName>
        <fullName evidence="1">Uncharacterized protein</fullName>
    </submittedName>
</protein>
<dbReference type="GO" id="GO:0006355">
    <property type="term" value="P:regulation of DNA-templated transcription"/>
    <property type="evidence" value="ECO:0007669"/>
    <property type="project" value="InterPro"/>
</dbReference>
<organism evidence="1">
    <name type="scientific">Burkholderia sp. (strain CCGE1003)</name>
    <dbReference type="NCBI Taxonomy" id="640512"/>
    <lineage>
        <taxon>Bacteria</taxon>
        <taxon>Pseudomonadati</taxon>
        <taxon>Pseudomonadota</taxon>
        <taxon>Betaproteobacteria</taxon>
        <taxon>Burkholderiales</taxon>
        <taxon>Burkholderiaceae</taxon>
        <taxon>Burkholderia</taxon>
    </lineage>
</organism>
<evidence type="ECO:0000313" key="1">
    <source>
        <dbReference type="EMBL" id="ADN57583.1"/>
    </source>
</evidence>
<dbReference type="HOGENOM" id="CLU_2822876_0_0_4"/>
<reference evidence="1" key="1">
    <citation type="submission" date="2010-09" db="EMBL/GenBank/DDBJ databases">
        <title>Complete sequence of chromosome1 of Burkholderia sp. CCGE1003.</title>
        <authorList>
            <consortium name="US DOE Joint Genome Institute"/>
            <person name="Lucas S."/>
            <person name="Copeland A."/>
            <person name="Lapidus A."/>
            <person name="Cheng J.-F."/>
            <person name="Bruce D."/>
            <person name="Goodwin L."/>
            <person name="Pitluck S."/>
            <person name="Daligault H."/>
            <person name="Davenport K."/>
            <person name="Detter J.C."/>
            <person name="Han C."/>
            <person name="Tapia R."/>
            <person name="Land M."/>
            <person name="Hauser L."/>
            <person name="Jeffries C."/>
            <person name="Kyrpides N."/>
            <person name="Ivanova N."/>
            <person name="Ovchinnikova G."/>
            <person name="Martinez-Romero E."/>
            <person name="Rogel M.A."/>
            <person name="Auchtung J."/>
            <person name="Tiedje J.M."/>
            <person name="Woyke T."/>
        </authorList>
    </citation>
    <scope>NUCLEOTIDE SEQUENCE</scope>
    <source>
        <strain evidence="1">CCGE1003</strain>
    </source>
</reference>
<proteinExistence type="predicted"/>
<gene>
    <name evidence="1" type="ordered locus">BC1003_1613</name>
</gene>
<dbReference type="KEGG" id="bgf:BC1003_1613"/>